<evidence type="ECO:0000313" key="6">
    <source>
        <dbReference type="EMBL" id="KAA0167700.1"/>
    </source>
</evidence>
<feature type="initiator methionine" description="Removed" evidence="4">
    <location>
        <position position="23"/>
    </location>
</feature>
<dbReference type="EMBL" id="VLTL01000016">
    <property type="protein sequence ID" value="KAA0170063.1"/>
    <property type="molecule type" value="Genomic_DNA"/>
</dbReference>
<reference evidence="8 9" key="1">
    <citation type="submission" date="2019-07" db="EMBL/GenBank/DDBJ databases">
        <title>Genomes of Cafeteria roenbergensis.</title>
        <authorList>
            <person name="Fischer M.G."/>
            <person name="Hackl T."/>
            <person name="Roman M."/>
        </authorList>
    </citation>
    <scope>NUCLEOTIDE SEQUENCE [LARGE SCALE GENOMIC DNA]</scope>
    <source>
        <strain evidence="5 9">BVI</strain>
        <strain evidence="6 8">E4-10P</strain>
        <strain evidence="7 10">RCC970-E3</strain>
    </source>
</reference>
<comment type="subcellular location">
    <subcellularLocation>
        <location evidence="4">Cytoplasm</location>
    </subcellularLocation>
</comment>
<dbReference type="EMBL" id="VLTO01000079">
    <property type="protein sequence ID" value="KAA0167700.1"/>
    <property type="molecule type" value="Genomic_DNA"/>
</dbReference>
<evidence type="ECO:0000256" key="3">
    <source>
        <dbReference type="ARBA" id="ARBA00023274"/>
    </source>
</evidence>
<accession>A0A5A8DX42</accession>
<dbReference type="Proteomes" id="UP000322899">
    <property type="component" value="Unassembled WGS sequence"/>
</dbReference>
<evidence type="ECO:0000256" key="1">
    <source>
        <dbReference type="ARBA" id="ARBA00022490"/>
    </source>
</evidence>
<dbReference type="EMBL" id="VLTN01000036">
    <property type="protein sequence ID" value="KAA0150173.1"/>
    <property type="molecule type" value="Genomic_DNA"/>
</dbReference>
<dbReference type="GO" id="GO:0003735">
    <property type="term" value="F:structural constituent of ribosome"/>
    <property type="evidence" value="ECO:0007669"/>
    <property type="project" value="UniProtKB-UniRule"/>
</dbReference>
<evidence type="ECO:0000313" key="8">
    <source>
        <dbReference type="Proteomes" id="UP000322899"/>
    </source>
</evidence>
<dbReference type="OMA" id="TRFKGHE"/>
<sequence length="285" mass="31802">MHGTLPAAAWGGFRPGRTWVADMAIGKNKRMGKKKTGKKKPVDPFTRKEWYDVKVPSLFTNRVAGKTPINRTAGQKIASEEMKGRVFEISLGDLNKSSDADFRKMRLVVEEVQGKDALCNFYGMDTTRDKLASLFRKCQTTIEASVDVRTTDGYVVRMFAIAFTARQRNQKSKTSYAQTAQVRQIRKRMVEIMRRNAASGDLRALFTKLVPEAIGTEITTACKEIYPLKDVCVRKVKMVKRPKFDLDRLMDVHGSGKEDTGAAVQRDADLAKGKVEGLASSGGRL</sequence>
<organism evidence="7 10">
    <name type="scientific">Cafeteria roenbergensis</name>
    <name type="common">Marine flagellate</name>
    <dbReference type="NCBI Taxonomy" id="33653"/>
    <lineage>
        <taxon>Eukaryota</taxon>
        <taxon>Sar</taxon>
        <taxon>Stramenopiles</taxon>
        <taxon>Bigyra</taxon>
        <taxon>Opalozoa</taxon>
        <taxon>Bicosoecida</taxon>
        <taxon>Cafeteriaceae</taxon>
        <taxon>Cafeteria</taxon>
    </lineage>
</organism>
<dbReference type="OrthoDB" id="9834376at2759"/>
<comment type="caution">
    <text evidence="7">The sequence shown here is derived from an EMBL/GenBank/DDBJ whole genome shotgun (WGS) entry which is preliminary data.</text>
</comment>
<dbReference type="AlphaFoldDB" id="A0A5A8DX42"/>
<evidence type="ECO:0000256" key="4">
    <source>
        <dbReference type="HAMAP-Rule" id="MF_03122"/>
    </source>
</evidence>
<evidence type="ECO:0000313" key="9">
    <source>
        <dbReference type="Proteomes" id="UP000323011"/>
    </source>
</evidence>
<keyword evidence="9" id="KW-1185">Reference proteome</keyword>
<keyword evidence="3 4" id="KW-0687">Ribonucleoprotein</keyword>
<comment type="similarity">
    <text evidence="4">Belongs to the eukaryotic ribosomal protein eS1 family.</text>
</comment>
<keyword evidence="1 4" id="KW-0963">Cytoplasm</keyword>
<dbReference type="SMART" id="SM01397">
    <property type="entry name" value="Ribosomal_S3Ae"/>
    <property type="match status" value="1"/>
</dbReference>
<dbReference type="InterPro" id="IPR027500">
    <property type="entry name" value="Ribosomal_eS1_euk"/>
</dbReference>
<gene>
    <name evidence="6" type="ORF">FNF27_07262</name>
    <name evidence="7" type="ORF">FNF28_01672</name>
    <name evidence="5" type="ORF">FNF29_05413</name>
</gene>
<protein>
    <recommendedName>
        <fullName evidence="4">Small ribosomal subunit protein eS1</fullName>
    </recommendedName>
</protein>
<dbReference type="PANTHER" id="PTHR11830">
    <property type="entry name" value="40S RIBOSOMAL PROTEIN S3A"/>
    <property type="match status" value="1"/>
</dbReference>
<dbReference type="Pfam" id="PF01015">
    <property type="entry name" value="Ribosomal_S3Ae"/>
    <property type="match status" value="1"/>
</dbReference>
<keyword evidence="2 4" id="KW-0689">Ribosomal protein</keyword>
<proteinExistence type="inferred from homology"/>
<evidence type="ECO:0000256" key="2">
    <source>
        <dbReference type="ARBA" id="ARBA00022980"/>
    </source>
</evidence>
<name>A0A5A8DX42_CAFRO</name>
<dbReference type="InterPro" id="IPR001593">
    <property type="entry name" value="Ribosomal_eS1"/>
</dbReference>
<evidence type="ECO:0000313" key="10">
    <source>
        <dbReference type="Proteomes" id="UP000324907"/>
    </source>
</evidence>
<dbReference type="GO" id="GO:0006412">
    <property type="term" value="P:translation"/>
    <property type="evidence" value="ECO:0007669"/>
    <property type="project" value="UniProtKB-UniRule"/>
</dbReference>
<dbReference type="GO" id="GO:0022627">
    <property type="term" value="C:cytosolic small ribosomal subunit"/>
    <property type="evidence" value="ECO:0007669"/>
    <property type="project" value="UniProtKB-UniRule"/>
</dbReference>
<dbReference type="Proteomes" id="UP000324907">
    <property type="component" value="Unassembled WGS sequence"/>
</dbReference>
<evidence type="ECO:0000313" key="5">
    <source>
        <dbReference type="EMBL" id="KAA0150173.1"/>
    </source>
</evidence>
<dbReference type="HAMAP" id="MF_03122">
    <property type="entry name" value="Ribosomal_eS1_euk"/>
    <property type="match status" value="1"/>
</dbReference>
<dbReference type="Proteomes" id="UP000323011">
    <property type="component" value="Unassembled WGS sequence"/>
</dbReference>
<comment type="subunit">
    <text evidence="4">Component of the small ribosomal subunit. Mature ribosomes consist of a small (40S) and a large (60S) subunit. The 40S subunit contains about 33 different proteins and 1 molecule of RNA (18S). The 60S subunit contains about 49 different proteins and 3 molecules of RNA (25S, 5.8S and 5S).</text>
</comment>
<evidence type="ECO:0000313" key="7">
    <source>
        <dbReference type="EMBL" id="KAA0170063.1"/>
    </source>
</evidence>